<name>H6RG44_9BACT</name>
<feature type="domain" description="Phosphatidic acid phosphatase type 2/haloperoxidase" evidence="2">
    <location>
        <begin position="59"/>
        <end position="175"/>
    </location>
</feature>
<dbReference type="SMART" id="SM00014">
    <property type="entry name" value="acidPPc"/>
    <property type="match status" value="1"/>
</dbReference>
<evidence type="ECO:0000256" key="1">
    <source>
        <dbReference type="SAM" id="Phobius"/>
    </source>
</evidence>
<dbReference type="Pfam" id="PF01569">
    <property type="entry name" value="PAP2"/>
    <property type="match status" value="1"/>
</dbReference>
<sequence>MDTLLLWDQELFLWLNGLGCTSFDSLWMHITDKRYTIAFYLVLTLFSSNWLGLKNTLWLLLTIALLITFTDQITNLFKSGFQRLRPCHEPEIMDVIRRVKPSCGGKYGYFSGHASNSFAMATLFVTLFEKRFRMMYLLFVVASVVAYSRIYIGVHYPLDVLSGTLFGMFGGWGFAKLYKKFIPNPF</sequence>
<keyword evidence="1" id="KW-0812">Transmembrane</keyword>
<dbReference type="InterPro" id="IPR000326">
    <property type="entry name" value="PAP2/HPO"/>
</dbReference>
<organism evidence="3">
    <name type="scientific">uncultured Flavobacteriia bacterium</name>
    <dbReference type="NCBI Taxonomy" id="212695"/>
    <lineage>
        <taxon>Bacteria</taxon>
        <taxon>Pseudomonadati</taxon>
        <taxon>Bacteroidota</taxon>
        <taxon>Flavobacteriia</taxon>
        <taxon>environmental samples</taxon>
    </lineage>
</organism>
<evidence type="ECO:0000313" key="3">
    <source>
        <dbReference type="EMBL" id="CCG00005.1"/>
    </source>
</evidence>
<proteinExistence type="predicted"/>
<gene>
    <name evidence="3" type="ORF">VIS_S3CFB50033</name>
</gene>
<feature type="transmembrane region" description="Helical" evidence="1">
    <location>
        <begin position="136"/>
        <end position="154"/>
    </location>
</feature>
<dbReference type="EMBL" id="FO117595">
    <property type="protein sequence ID" value="CCG00005.1"/>
    <property type="molecule type" value="Genomic_DNA"/>
</dbReference>
<reference evidence="3" key="2">
    <citation type="submission" date="2012-02" db="EMBL/GenBank/DDBJ databases">
        <authorList>
            <person name="Genoscope - CEA"/>
        </authorList>
    </citation>
    <scope>NUCLEOTIDE SEQUENCE</scope>
</reference>
<dbReference type="SUPFAM" id="SSF48317">
    <property type="entry name" value="Acid phosphatase/Vanadium-dependent haloperoxidase"/>
    <property type="match status" value="1"/>
</dbReference>
<dbReference type="PANTHER" id="PTHR14969:SF13">
    <property type="entry name" value="AT30094P"/>
    <property type="match status" value="1"/>
</dbReference>
<dbReference type="InterPro" id="IPR036938">
    <property type="entry name" value="PAP2/HPO_sf"/>
</dbReference>
<accession>H6RG44</accession>
<evidence type="ECO:0000259" key="2">
    <source>
        <dbReference type="SMART" id="SM00014"/>
    </source>
</evidence>
<keyword evidence="1" id="KW-1133">Transmembrane helix</keyword>
<dbReference type="Gene3D" id="1.20.144.10">
    <property type="entry name" value="Phosphatidic acid phosphatase type 2/haloperoxidase"/>
    <property type="match status" value="1"/>
</dbReference>
<feature type="transmembrane region" description="Helical" evidence="1">
    <location>
        <begin position="57"/>
        <end position="77"/>
    </location>
</feature>
<dbReference type="AlphaFoldDB" id="H6RG44"/>
<reference evidence="3" key="1">
    <citation type="journal article" date="2012" name="Environ. Microbiol.">
        <title>Genomic content of uncultured Bacteroidetes from contrasting oceanic provinces in the North Atlantic Ocean.</title>
        <authorList>
            <person name="Gomez-Pereira P.R."/>
            <person name="Schuler M."/>
            <person name="Fuchs B.M."/>
            <person name="Bennke C."/>
            <person name="Teeling H."/>
            <person name="Waldmann J."/>
            <person name="Richter M."/>
            <person name="Barbe V."/>
            <person name="Bataille E."/>
            <person name="Glockner F.O."/>
            <person name="Amann R."/>
        </authorList>
    </citation>
    <scope>NUCLEOTIDE SEQUENCE</scope>
</reference>
<protein>
    <submittedName>
        <fullName evidence="3">Phosphoesterase pa-phosphatase related protein</fullName>
    </submittedName>
</protein>
<dbReference type="PANTHER" id="PTHR14969">
    <property type="entry name" value="SPHINGOSINE-1-PHOSPHATE PHOSPHOHYDROLASE"/>
    <property type="match status" value="1"/>
</dbReference>
<keyword evidence="1" id="KW-0472">Membrane</keyword>
<feature type="transmembrane region" description="Helical" evidence="1">
    <location>
        <begin position="35"/>
        <end position="51"/>
    </location>
</feature>